<keyword evidence="1" id="KW-0472">Membrane</keyword>
<keyword evidence="3" id="KW-1185">Reference proteome</keyword>
<dbReference type="EMBL" id="MN284896">
    <property type="protein sequence ID" value="QFP94926.1"/>
    <property type="molecule type" value="Genomic_DNA"/>
</dbReference>
<dbReference type="RefSeq" id="YP_009852792.1">
    <property type="nucleotide sequence ID" value="NC_048816.1"/>
</dbReference>
<dbReference type="Proteomes" id="UP000326805">
    <property type="component" value="Segment"/>
</dbReference>
<organism evidence="2 3">
    <name type="scientific">Gordonia phage OhMyWard</name>
    <dbReference type="NCBI Taxonomy" id="2652414"/>
    <lineage>
        <taxon>Viruses</taxon>
        <taxon>Duplodnaviria</taxon>
        <taxon>Heunggongvirae</taxon>
        <taxon>Uroviricota</taxon>
        <taxon>Caudoviricetes</taxon>
        <taxon>Deejayvirinae</taxon>
        <taxon>Kenoshavirus</taxon>
        <taxon>Kenoshavirus ohmyward</taxon>
    </lineage>
</organism>
<gene>
    <name evidence="2" type="primary">44</name>
    <name evidence="2" type="ORF">SEA_OHMYWARD_44</name>
</gene>
<dbReference type="GeneID" id="55623427"/>
<name>A0A5P8D7E2_9CAUD</name>
<proteinExistence type="predicted"/>
<keyword evidence="1" id="KW-1133">Transmembrane helix</keyword>
<evidence type="ECO:0000313" key="2">
    <source>
        <dbReference type="EMBL" id="QFP94926.1"/>
    </source>
</evidence>
<keyword evidence="1" id="KW-0812">Transmembrane</keyword>
<evidence type="ECO:0000256" key="1">
    <source>
        <dbReference type="SAM" id="Phobius"/>
    </source>
</evidence>
<protein>
    <submittedName>
        <fullName evidence="2">Uncharacterized protein</fullName>
    </submittedName>
</protein>
<sequence length="55" mass="6474">MAWWFPHRIRRNYMSYNETPTKGTIMPEYLIPIIIAAVIVAMYLVTPVLTGYNKK</sequence>
<evidence type="ECO:0000313" key="3">
    <source>
        <dbReference type="Proteomes" id="UP000326805"/>
    </source>
</evidence>
<reference evidence="2 3" key="1">
    <citation type="submission" date="2019-08" db="EMBL/GenBank/DDBJ databases">
        <authorList>
            <person name="Ward C."/>
            <person name="Batin B."/>
            <person name="Choi E."/>
            <person name="Dhami J."/>
            <person name="Figueroa S."/>
            <person name="Kim S."/>
            <person name="Kim U."/>
            <person name="Klim L."/>
            <person name="Lee Y.S."/>
            <person name="Lim D."/>
            <person name="Nathaniel A."/>
            <person name="Shih C."/>
            <person name="Simental K."/>
            <person name="Shu E."/>
            <person name="Trivedi R."/>
            <person name="Valladolid I."/>
            <person name="Wang C."/>
            <person name="Yoo K."/>
            <person name="Choi J.D."/>
            <person name="Dean N."/>
            <person name="Muthiah A.S."/>
            <person name="Diaz A."/>
            <person name="Garlena R.A."/>
            <person name="Russell D.A."/>
            <person name="Pope W.H."/>
            <person name="Jacobs-Sera D."/>
            <person name="Hatfull G.F."/>
        </authorList>
    </citation>
    <scope>NUCLEOTIDE SEQUENCE [LARGE SCALE GENOMIC DNA]</scope>
</reference>
<accession>A0A5P8D7E2</accession>
<feature type="transmembrane region" description="Helical" evidence="1">
    <location>
        <begin position="29"/>
        <end position="52"/>
    </location>
</feature>
<dbReference type="KEGG" id="vg:55623427"/>